<organism evidence="2 3">
    <name type="scientific">Pseudomonas azotoformans</name>
    <dbReference type="NCBI Taxonomy" id="47878"/>
    <lineage>
        <taxon>Bacteria</taxon>
        <taxon>Pseudomonadati</taxon>
        <taxon>Pseudomonadota</taxon>
        <taxon>Gammaproteobacteria</taxon>
        <taxon>Pseudomonadales</taxon>
        <taxon>Pseudomonadaceae</taxon>
        <taxon>Pseudomonas</taxon>
    </lineage>
</organism>
<evidence type="ECO:0000313" key="2">
    <source>
        <dbReference type="EMBL" id="AMN78244.1"/>
    </source>
</evidence>
<evidence type="ECO:0000313" key="3">
    <source>
        <dbReference type="Proteomes" id="UP000070516"/>
    </source>
</evidence>
<dbReference type="RefSeq" id="WP_033900136.1">
    <property type="nucleotide sequence ID" value="NZ_CP014546.1"/>
</dbReference>
<dbReference type="Proteomes" id="UP000070516">
    <property type="component" value="Chromosome"/>
</dbReference>
<feature type="domain" description="Knr4/Smi1-like" evidence="1">
    <location>
        <begin position="25"/>
        <end position="126"/>
    </location>
</feature>
<name>A0A127HUH6_PSEAZ</name>
<dbReference type="InterPro" id="IPR018958">
    <property type="entry name" value="Knr4/Smi1-like_dom"/>
</dbReference>
<dbReference type="Pfam" id="PF09346">
    <property type="entry name" value="SMI1_KNR4"/>
    <property type="match status" value="1"/>
</dbReference>
<proteinExistence type="predicted"/>
<dbReference type="AlphaFoldDB" id="A0A127HUH6"/>
<dbReference type="InterPro" id="IPR037883">
    <property type="entry name" value="Knr4/Smi1-like_sf"/>
</dbReference>
<dbReference type="KEGG" id="pazo:AYR47_07865"/>
<dbReference type="Gene3D" id="3.40.1580.10">
    <property type="entry name" value="SMI1/KNR4-like"/>
    <property type="match status" value="1"/>
</dbReference>
<evidence type="ECO:0000259" key="1">
    <source>
        <dbReference type="Pfam" id="PF09346"/>
    </source>
</evidence>
<protein>
    <recommendedName>
        <fullName evidence="1">Knr4/Smi1-like domain-containing protein</fullName>
    </recommendedName>
</protein>
<dbReference type="EMBL" id="CP014546">
    <property type="protein sequence ID" value="AMN78244.1"/>
    <property type="molecule type" value="Genomic_DNA"/>
</dbReference>
<gene>
    <name evidence="2" type="ORF">AYR47_07865</name>
</gene>
<accession>A0A127HUH6</accession>
<sequence>MENFEALMRKKKDEHFLDGLVVVEEAVLRAIQAAFQDVPEDYLAFLRTFGAGEIDDAGIMLYGGFLEADEIFDAGTAIALRDIRFFGDDMQGRCFGFDVSENWAVVEVDSSDMSVRKLCDKFSYFLYGLLS</sequence>
<dbReference type="SUPFAM" id="SSF160631">
    <property type="entry name" value="SMI1/KNR4-like"/>
    <property type="match status" value="1"/>
</dbReference>
<reference evidence="2 3" key="1">
    <citation type="submission" date="2016-02" db="EMBL/GenBank/DDBJ databases">
        <title>Complete genome sequence of Pseudomonas azotoformans S4.</title>
        <authorList>
            <person name="Fang Y."/>
            <person name="Wu L."/>
            <person name="Feng G."/>
        </authorList>
    </citation>
    <scope>NUCLEOTIDE SEQUENCE [LARGE SCALE GENOMIC DNA]</scope>
    <source>
        <strain evidence="2 3">S4</strain>
    </source>
</reference>